<dbReference type="AlphaFoldDB" id="A0A6N9NH58"/>
<dbReference type="RefSeq" id="WP_160632946.1">
    <property type="nucleotide sequence ID" value="NZ_WWNE01000006.1"/>
</dbReference>
<dbReference type="Pfam" id="PF18962">
    <property type="entry name" value="Por_Secre_tail"/>
    <property type="match status" value="1"/>
</dbReference>
<protein>
    <submittedName>
        <fullName evidence="4">T9SS type A sorting domain-containing protein</fullName>
    </submittedName>
</protein>
<name>A0A6N9NH58_9FLAO</name>
<accession>A0A6N9NH58</accession>
<reference evidence="4 5" key="1">
    <citation type="submission" date="2019-12" db="EMBL/GenBank/DDBJ databases">
        <authorList>
            <person name="Zhao J."/>
        </authorList>
    </citation>
    <scope>NUCLEOTIDE SEQUENCE [LARGE SCALE GENOMIC DNA]</scope>
    <source>
        <strain evidence="4 5">S-15</strain>
    </source>
</reference>
<dbReference type="InterPro" id="IPR026444">
    <property type="entry name" value="Secre_tail"/>
</dbReference>
<evidence type="ECO:0000256" key="2">
    <source>
        <dbReference type="SAM" id="SignalP"/>
    </source>
</evidence>
<dbReference type="Proteomes" id="UP000470771">
    <property type="component" value="Unassembled WGS sequence"/>
</dbReference>
<evidence type="ECO:0000313" key="4">
    <source>
        <dbReference type="EMBL" id="NBG65998.1"/>
    </source>
</evidence>
<proteinExistence type="predicted"/>
<evidence type="ECO:0000256" key="1">
    <source>
        <dbReference type="ARBA" id="ARBA00022729"/>
    </source>
</evidence>
<gene>
    <name evidence="4" type="ORF">GQN54_07695</name>
</gene>
<comment type="caution">
    <text evidence="4">The sequence shown here is derived from an EMBL/GenBank/DDBJ whole genome shotgun (WGS) entry which is preliminary data.</text>
</comment>
<dbReference type="NCBIfam" id="TIGR04183">
    <property type="entry name" value="Por_Secre_tail"/>
    <property type="match status" value="1"/>
</dbReference>
<feature type="domain" description="Secretion system C-terminal sorting" evidence="3">
    <location>
        <begin position="327"/>
        <end position="403"/>
    </location>
</feature>
<organism evidence="4 5">
    <name type="scientific">Acidiluteibacter ferrifornacis</name>
    <dbReference type="NCBI Taxonomy" id="2692424"/>
    <lineage>
        <taxon>Bacteria</taxon>
        <taxon>Pseudomonadati</taxon>
        <taxon>Bacteroidota</taxon>
        <taxon>Flavobacteriia</taxon>
        <taxon>Flavobacteriales</taxon>
        <taxon>Cryomorphaceae</taxon>
        <taxon>Acidiluteibacter</taxon>
    </lineage>
</organism>
<evidence type="ECO:0000259" key="3">
    <source>
        <dbReference type="Pfam" id="PF18962"/>
    </source>
</evidence>
<evidence type="ECO:0000313" key="5">
    <source>
        <dbReference type="Proteomes" id="UP000470771"/>
    </source>
</evidence>
<keyword evidence="1 2" id="KW-0732">Signal</keyword>
<keyword evidence="5" id="KW-1185">Reference proteome</keyword>
<feature type="chain" id="PRO_5026825071" evidence="2">
    <location>
        <begin position="20"/>
        <end position="405"/>
    </location>
</feature>
<sequence>MRFVFGLIWLIFMFESVTAQTTITTTPGSWNTSGNWNNGVPADGGTATVSHNMTLNKNLNINNGNYTVTDAGKITDPSGGTDYNIDVRGTGTFTVSGNVVIGGDLEVRNFGVFTLKGCDTMIVDGDVRFSNFAEVTIESCAVLYINGNLDIRNDNTTQLDGNVVVVGDLTSRNSAVIIGTGNLQTNGEIDIRNSSSIFGSTSPCSPGPCDYGTGSGLPIVLLDFSVSRISCQKIELKWVTGSEVNNDYFTVESSTDGKNFSAIARVNGAGNSSSTINYSYLLEVENELMYFRLTQTDYNGAKEVFDIIALKPQNGLNCHSVLTAKAYPNPGNGNSLTLMVNGLSEGASEIRINDLNGAILYEERISGYGSKELKVNLLHPLKTGIYFLTLINGEKSTSIKYIVVN</sequence>
<dbReference type="EMBL" id="WWNE01000006">
    <property type="protein sequence ID" value="NBG65998.1"/>
    <property type="molecule type" value="Genomic_DNA"/>
</dbReference>
<feature type="signal peptide" evidence="2">
    <location>
        <begin position="1"/>
        <end position="19"/>
    </location>
</feature>